<gene>
    <name evidence="1" type="ORF">DPMN_179851</name>
</gene>
<proteinExistence type="predicted"/>
<comment type="caution">
    <text evidence="1">The sequence shown here is derived from an EMBL/GenBank/DDBJ whole genome shotgun (WGS) entry which is preliminary data.</text>
</comment>
<evidence type="ECO:0000313" key="1">
    <source>
        <dbReference type="EMBL" id="KAH3778394.1"/>
    </source>
</evidence>
<name>A0A9D4EFU7_DREPO</name>
<keyword evidence="2" id="KW-1185">Reference proteome</keyword>
<evidence type="ECO:0000313" key="2">
    <source>
        <dbReference type="Proteomes" id="UP000828390"/>
    </source>
</evidence>
<sequence length="61" mass="6845">MMYRIANGLLEVPISNLTAISSTRGHGLQYLVPFARTQCYQRSFFPDTILLRNSLPQSAVS</sequence>
<accession>A0A9D4EFU7</accession>
<protein>
    <submittedName>
        <fullName evidence="1">Uncharacterized protein</fullName>
    </submittedName>
</protein>
<organism evidence="1 2">
    <name type="scientific">Dreissena polymorpha</name>
    <name type="common">Zebra mussel</name>
    <name type="synonym">Mytilus polymorpha</name>
    <dbReference type="NCBI Taxonomy" id="45954"/>
    <lineage>
        <taxon>Eukaryota</taxon>
        <taxon>Metazoa</taxon>
        <taxon>Spiralia</taxon>
        <taxon>Lophotrochozoa</taxon>
        <taxon>Mollusca</taxon>
        <taxon>Bivalvia</taxon>
        <taxon>Autobranchia</taxon>
        <taxon>Heteroconchia</taxon>
        <taxon>Euheterodonta</taxon>
        <taxon>Imparidentia</taxon>
        <taxon>Neoheterodontei</taxon>
        <taxon>Myida</taxon>
        <taxon>Dreissenoidea</taxon>
        <taxon>Dreissenidae</taxon>
        <taxon>Dreissena</taxon>
    </lineage>
</organism>
<reference evidence="1" key="1">
    <citation type="journal article" date="2019" name="bioRxiv">
        <title>The Genome of the Zebra Mussel, Dreissena polymorpha: A Resource for Invasive Species Research.</title>
        <authorList>
            <person name="McCartney M.A."/>
            <person name="Auch B."/>
            <person name="Kono T."/>
            <person name="Mallez S."/>
            <person name="Zhang Y."/>
            <person name="Obille A."/>
            <person name="Becker A."/>
            <person name="Abrahante J.E."/>
            <person name="Garbe J."/>
            <person name="Badalamenti J.P."/>
            <person name="Herman A."/>
            <person name="Mangelson H."/>
            <person name="Liachko I."/>
            <person name="Sullivan S."/>
            <person name="Sone E.D."/>
            <person name="Koren S."/>
            <person name="Silverstein K.A.T."/>
            <person name="Beckman K.B."/>
            <person name="Gohl D.M."/>
        </authorList>
    </citation>
    <scope>NUCLEOTIDE SEQUENCE</scope>
    <source>
        <strain evidence="1">Duluth1</strain>
        <tissue evidence="1">Whole animal</tissue>
    </source>
</reference>
<dbReference type="EMBL" id="JAIWYP010000009">
    <property type="protein sequence ID" value="KAH3778394.1"/>
    <property type="molecule type" value="Genomic_DNA"/>
</dbReference>
<dbReference type="Proteomes" id="UP000828390">
    <property type="component" value="Unassembled WGS sequence"/>
</dbReference>
<reference evidence="1" key="2">
    <citation type="submission" date="2020-11" db="EMBL/GenBank/DDBJ databases">
        <authorList>
            <person name="McCartney M.A."/>
            <person name="Auch B."/>
            <person name="Kono T."/>
            <person name="Mallez S."/>
            <person name="Becker A."/>
            <person name="Gohl D.M."/>
            <person name="Silverstein K.A.T."/>
            <person name="Koren S."/>
            <person name="Bechman K.B."/>
            <person name="Herman A."/>
            <person name="Abrahante J.E."/>
            <person name="Garbe J."/>
        </authorList>
    </citation>
    <scope>NUCLEOTIDE SEQUENCE</scope>
    <source>
        <strain evidence="1">Duluth1</strain>
        <tissue evidence="1">Whole animal</tissue>
    </source>
</reference>
<dbReference type="AlphaFoldDB" id="A0A9D4EFU7"/>